<dbReference type="Proteomes" id="UP000299102">
    <property type="component" value="Unassembled WGS sequence"/>
</dbReference>
<dbReference type="AlphaFoldDB" id="A0A4C1X6A0"/>
<accession>A0A4C1X6A0</accession>
<reference evidence="1 2" key="1">
    <citation type="journal article" date="2019" name="Commun. Biol.">
        <title>The bagworm genome reveals a unique fibroin gene that provides high tensile strength.</title>
        <authorList>
            <person name="Kono N."/>
            <person name="Nakamura H."/>
            <person name="Ohtoshi R."/>
            <person name="Tomita M."/>
            <person name="Numata K."/>
            <person name="Arakawa K."/>
        </authorList>
    </citation>
    <scope>NUCLEOTIDE SEQUENCE [LARGE SCALE GENOMIC DNA]</scope>
</reference>
<gene>
    <name evidence="1" type="ORF">EVAR_37453_1</name>
</gene>
<proteinExistence type="predicted"/>
<organism evidence="1 2">
    <name type="scientific">Eumeta variegata</name>
    <name type="common">Bagworm moth</name>
    <name type="synonym">Eumeta japonica</name>
    <dbReference type="NCBI Taxonomy" id="151549"/>
    <lineage>
        <taxon>Eukaryota</taxon>
        <taxon>Metazoa</taxon>
        <taxon>Ecdysozoa</taxon>
        <taxon>Arthropoda</taxon>
        <taxon>Hexapoda</taxon>
        <taxon>Insecta</taxon>
        <taxon>Pterygota</taxon>
        <taxon>Neoptera</taxon>
        <taxon>Endopterygota</taxon>
        <taxon>Lepidoptera</taxon>
        <taxon>Glossata</taxon>
        <taxon>Ditrysia</taxon>
        <taxon>Tineoidea</taxon>
        <taxon>Psychidae</taxon>
        <taxon>Oiketicinae</taxon>
        <taxon>Eumeta</taxon>
    </lineage>
</organism>
<sequence>MDSSVVSDWSYSRGGVCQLDFSLREPLLHLPLGSRPSCLERNESYKFEKRVDHEAILETFCYLNQCGQSRAEVLARRSARRRTTQLKSVGAAGTPRRVDSATRLSTHLNKRSKIKTTRRIGAIKQRLHGTGFFDKRVLGFRDKITYISAYTPIKDTSDEGKEQFYEEQQKTGGSIPKYNEILRPRGF</sequence>
<protein>
    <submittedName>
        <fullName evidence="1">Uncharacterized protein</fullName>
    </submittedName>
</protein>
<evidence type="ECO:0000313" key="2">
    <source>
        <dbReference type="Proteomes" id="UP000299102"/>
    </source>
</evidence>
<comment type="caution">
    <text evidence="1">The sequence shown here is derived from an EMBL/GenBank/DDBJ whole genome shotgun (WGS) entry which is preliminary data.</text>
</comment>
<name>A0A4C1X6A0_EUMVA</name>
<evidence type="ECO:0000313" key="1">
    <source>
        <dbReference type="EMBL" id="GBP57899.1"/>
    </source>
</evidence>
<keyword evidence="2" id="KW-1185">Reference proteome</keyword>
<dbReference type="EMBL" id="BGZK01000722">
    <property type="protein sequence ID" value="GBP57899.1"/>
    <property type="molecule type" value="Genomic_DNA"/>
</dbReference>